<dbReference type="InterPro" id="IPR022025">
    <property type="entry name" value="Amidoligase_2"/>
</dbReference>
<keyword evidence="2" id="KW-1185">Reference proteome</keyword>
<comment type="caution">
    <text evidence="1">The sequence shown here is derived from an EMBL/GenBank/DDBJ whole genome shotgun (WGS) entry which is preliminary data.</text>
</comment>
<dbReference type="Pfam" id="PF12224">
    <property type="entry name" value="Amidoligase_2"/>
    <property type="match status" value="1"/>
</dbReference>
<dbReference type="EMBL" id="JAUEPP010000011">
    <property type="protein sequence ID" value="KAK3334452.1"/>
    <property type="molecule type" value="Genomic_DNA"/>
</dbReference>
<dbReference type="GeneID" id="87868625"/>
<dbReference type="PANTHER" id="PTHR36847:SF1">
    <property type="entry name" value="AMIDOLIGASE ENZYME"/>
    <property type="match status" value="1"/>
</dbReference>
<protein>
    <submittedName>
        <fullName evidence="1">Amidoligase enzyme-domain-containing protein</fullName>
    </submittedName>
</protein>
<dbReference type="Proteomes" id="UP001278500">
    <property type="component" value="Unassembled WGS sequence"/>
</dbReference>
<dbReference type="RefSeq" id="XP_062676618.1">
    <property type="nucleotide sequence ID" value="XM_062831471.1"/>
</dbReference>
<organism evidence="1 2">
    <name type="scientific">Neurospora tetraspora</name>
    <dbReference type="NCBI Taxonomy" id="94610"/>
    <lineage>
        <taxon>Eukaryota</taxon>
        <taxon>Fungi</taxon>
        <taxon>Dikarya</taxon>
        <taxon>Ascomycota</taxon>
        <taxon>Pezizomycotina</taxon>
        <taxon>Sordariomycetes</taxon>
        <taxon>Sordariomycetidae</taxon>
        <taxon>Sordariales</taxon>
        <taxon>Sordariaceae</taxon>
        <taxon>Neurospora</taxon>
    </lineage>
</organism>
<reference evidence="1" key="1">
    <citation type="journal article" date="2023" name="Mol. Phylogenet. Evol.">
        <title>Genome-scale phylogeny and comparative genomics of the fungal order Sordariales.</title>
        <authorList>
            <person name="Hensen N."/>
            <person name="Bonometti L."/>
            <person name="Westerberg I."/>
            <person name="Brannstrom I.O."/>
            <person name="Guillou S."/>
            <person name="Cros-Aarteil S."/>
            <person name="Calhoun S."/>
            <person name="Haridas S."/>
            <person name="Kuo A."/>
            <person name="Mondo S."/>
            <person name="Pangilinan J."/>
            <person name="Riley R."/>
            <person name="LaButti K."/>
            <person name="Andreopoulos B."/>
            <person name="Lipzen A."/>
            <person name="Chen C."/>
            <person name="Yan M."/>
            <person name="Daum C."/>
            <person name="Ng V."/>
            <person name="Clum A."/>
            <person name="Steindorff A."/>
            <person name="Ohm R.A."/>
            <person name="Martin F."/>
            <person name="Silar P."/>
            <person name="Natvig D.O."/>
            <person name="Lalanne C."/>
            <person name="Gautier V."/>
            <person name="Ament-Velasquez S.L."/>
            <person name="Kruys A."/>
            <person name="Hutchinson M.I."/>
            <person name="Powell A.J."/>
            <person name="Barry K."/>
            <person name="Miller A.N."/>
            <person name="Grigoriev I.V."/>
            <person name="Debuchy R."/>
            <person name="Gladieux P."/>
            <person name="Hiltunen Thoren M."/>
            <person name="Johannesson H."/>
        </authorList>
    </citation>
    <scope>NUCLEOTIDE SEQUENCE</scope>
    <source>
        <strain evidence="1">CBS 560.94</strain>
    </source>
</reference>
<accession>A0AAE0J0T1</accession>
<evidence type="ECO:0000313" key="2">
    <source>
        <dbReference type="Proteomes" id="UP001278500"/>
    </source>
</evidence>
<gene>
    <name evidence="1" type="ORF">B0H65DRAFT_83599</name>
</gene>
<dbReference type="AlphaFoldDB" id="A0AAE0J0T1"/>
<dbReference type="PANTHER" id="PTHR36847">
    <property type="entry name" value="AMIDOLIGASE ENZYME"/>
    <property type="match status" value="1"/>
</dbReference>
<sequence length="329" mass="35240">MSTAHRGTFHFGVEIELLLGSRKKHSTWTSLAEDLGKSLVKAGIPNHVNNSNDKTVPSNYREWSITQEITIPSQPGKNLFGIELVSPIYDASFRSQWVEELSKIFSTLSSNFIITPSEHCSTHIHISCVPTFSPTELASLSKCILYFEPALDSLFPANRRGSSAYWCQSNRSNPALRGLSTGEALGIIDAAATTGSAARIIEVMNLFPADSAYGRANGRREDFVRGKVYKWDLTGLLGVTAGQVAREKPGFGIPSGTGGGNVRGTIEFRQPPGSLTANEAVGGIEVAVSFVAGALMVGSIVERGREVLDAGGPREELWALLASGAKMLG</sequence>
<proteinExistence type="predicted"/>
<evidence type="ECO:0000313" key="1">
    <source>
        <dbReference type="EMBL" id="KAK3334452.1"/>
    </source>
</evidence>
<reference evidence="1" key="2">
    <citation type="submission" date="2023-06" db="EMBL/GenBank/DDBJ databases">
        <authorList>
            <consortium name="Lawrence Berkeley National Laboratory"/>
            <person name="Haridas S."/>
            <person name="Hensen N."/>
            <person name="Bonometti L."/>
            <person name="Westerberg I."/>
            <person name="Brannstrom I.O."/>
            <person name="Guillou S."/>
            <person name="Cros-Aarteil S."/>
            <person name="Calhoun S."/>
            <person name="Kuo A."/>
            <person name="Mondo S."/>
            <person name="Pangilinan J."/>
            <person name="Riley R."/>
            <person name="Labutti K."/>
            <person name="Andreopoulos B."/>
            <person name="Lipzen A."/>
            <person name="Chen C."/>
            <person name="Yanf M."/>
            <person name="Daum C."/>
            <person name="Ng V."/>
            <person name="Clum A."/>
            <person name="Steindorff A."/>
            <person name="Ohm R."/>
            <person name="Martin F."/>
            <person name="Silar P."/>
            <person name="Natvig D."/>
            <person name="Lalanne C."/>
            <person name="Gautier V."/>
            <person name="Ament-Velasquez S.L."/>
            <person name="Kruys A."/>
            <person name="Hutchinson M.I."/>
            <person name="Powell A.J."/>
            <person name="Barry K."/>
            <person name="Miller A.N."/>
            <person name="Grigoriev I.V."/>
            <person name="Debuchy R."/>
            <person name="Gladieux P."/>
            <person name="Thoren M.H."/>
            <person name="Johannesson H."/>
        </authorList>
    </citation>
    <scope>NUCLEOTIDE SEQUENCE</scope>
    <source>
        <strain evidence="1">CBS 560.94</strain>
    </source>
</reference>
<name>A0AAE0J0T1_9PEZI</name>